<proteinExistence type="predicted"/>
<gene>
    <name evidence="1" type="ORF">BRAD3257_7910</name>
</gene>
<dbReference type="EMBL" id="LS398110">
    <property type="protein sequence ID" value="SPP98517.1"/>
    <property type="molecule type" value="Genomic_DNA"/>
</dbReference>
<dbReference type="Proteomes" id="UP000246085">
    <property type="component" value="Chromosome BRAD3257"/>
</dbReference>
<reference evidence="1 2" key="1">
    <citation type="submission" date="2018-03" db="EMBL/GenBank/DDBJ databases">
        <authorList>
            <person name="Gully D."/>
        </authorList>
    </citation>
    <scope>NUCLEOTIDE SEQUENCE [LARGE SCALE GENOMIC DNA]</scope>
    <source>
        <strain evidence="1">ORS3257</strain>
    </source>
</reference>
<name>A0A2U3QAV6_9BRAD</name>
<dbReference type="AlphaFoldDB" id="A0A2U3QAV6"/>
<accession>A0A2U3QAV6</accession>
<dbReference type="KEGG" id="bvz:BRAD3257_7910"/>
<evidence type="ECO:0000313" key="2">
    <source>
        <dbReference type="Proteomes" id="UP000246085"/>
    </source>
</evidence>
<protein>
    <submittedName>
        <fullName evidence="1">Transposase</fullName>
    </submittedName>
</protein>
<organism evidence="1 2">
    <name type="scientific">Bradyrhizobium vignae</name>
    <dbReference type="NCBI Taxonomy" id="1549949"/>
    <lineage>
        <taxon>Bacteria</taxon>
        <taxon>Pseudomonadati</taxon>
        <taxon>Pseudomonadota</taxon>
        <taxon>Alphaproteobacteria</taxon>
        <taxon>Hyphomicrobiales</taxon>
        <taxon>Nitrobacteraceae</taxon>
        <taxon>Bradyrhizobium</taxon>
    </lineage>
</organism>
<evidence type="ECO:0000313" key="1">
    <source>
        <dbReference type="EMBL" id="SPP98517.1"/>
    </source>
</evidence>
<sequence length="128" mass="14603">MNATLFTSLAQARVELGHWRADHNDTRPLAARMENTPSEFAVTCNPRRDLALRYADGSTRNIVGPRTLCPATSRLAQWRSANQFDKRWYSAFHLKLYHPFTFVELSRRQIACTFDVEPGSFGLRVSAT</sequence>